<dbReference type="Ensembl" id="ENSCINT00000034998.1">
    <property type="protein sequence ID" value="ENSCINP00000030427.1"/>
    <property type="gene ID" value="ENSCING00000019482.1"/>
</dbReference>
<sequence>MKVTCFSIVWSENDSRCNTGVLFHTPRANYEFPNKKHCDLILHCLLLDKFPLGSCVTSYPWGNT</sequence>
<accession>H2XL95</accession>
<dbReference type="HOGENOM" id="CLU_2866976_0_0_1"/>
<dbReference type="Proteomes" id="UP000008144">
    <property type="component" value="Unassembled WGS sequence"/>
</dbReference>
<dbReference type="InParanoid" id="H2XL95"/>
<name>H2XL95_CIOIN</name>
<protein>
    <submittedName>
        <fullName evidence="1">Uncharacterized protein</fullName>
    </submittedName>
</protein>
<reference evidence="1" key="2">
    <citation type="submission" date="2025-08" db="UniProtKB">
        <authorList>
            <consortium name="Ensembl"/>
        </authorList>
    </citation>
    <scope>IDENTIFICATION</scope>
</reference>
<reference evidence="2" key="1">
    <citation type="journal article" date="2002" name="Science">
        <title>The draft genome of Ciona intestinalis: insights into chordate and vertebrate origins.</title>
        <authorList>
            <person name="Dehal P."/>
            <person name="Satou Y."/>
            <person name="Campbell R.K."/>
            <person name="Chapman J."/>
            <person name="Degnan B."/>
            <person name="De Tomaso A."/>
            <person name="Davidson B."/>
            <person name="Di Gregorio A."/>
            <person name="Gelpke M."/>
            <person name="Goodstein D.M."/>
            <person name="Harafuji N."/>
            <person name="Hastings K.E."/>
            <person name="Ho I."/>
            <person name="Hotta K."/>
            <person name="Huang W."/>
            <person name="Kawashima T."/>
            <person name="Lemaire P."/>
            <person name="Martinez D."/>
            <person name="Meinertzhagen I.A."/>
            <person name="Necula S."/>
            <person name="Nonaka M."/>
            <person name="Putnam N."/>
            <person name="Rash S."/>
            <person name="Saiga H."/>
            <person name="Satake M."/>
            <person name="Terry A."/>
            <person name="Yamada L."/>
            <person name="Wang H.G."/>
            <person name="Awazu S."/>
            <person name="Azumi K."/>
            <person name="Boore J."/>
            <person name="Branno M."/>
            <person name="Chin-Bow S."/>
            <person name="DeSantis R."/>
            <person name="Doyle S."/>
            <person name="Francino P."/>
            <person name="Keys D.N."/>
            <person name="Haga S."/>
            <person name="Hayashi H."/>
            <person name="Hino K."/>
            <person name="Imai K.S."/>
            <person name="Inaba K."/>
            <person name="Kano S."/>
            <person name="Kobayashi K."/>
            <person name="Kobayashi M."/>
            <person name="Lee B.I."/>
            <person name="Makabe K.W."/>
            <person name="Manohar C."/>
            <person name="Matassi G."/>
            <person name="Medina M."/>
            <person name="Mochizuki Y."/>
            <person name="Mount S."/>
            <person name="Morishita T."/>
            <person name="Miura S."/>
            <person name="Nakayama A."/>
            <person name="Nishizaka S."/>
            <person name="Nomoto H."/>
            <person name="Ohta F."/>
            <person name="Oishi K."/>
            <person name="Rigoutsos I."/>
            <person name="Sano M."/>
            <person name="Sasaki A."/>
            <person name="Sasakura Y."/>
            <person name="Shoguchi E."/>
            <person name="Shin-i T."/>
            <person name="Spagnuolo A."/>
            <person name="Stainier D."/>
            <person name="Suzuki M.M."/>
            <person name="Tassy O."/>
            <person name="Takatori N."/>
            <person name="Tokuoka M."/>
            <person name="Yagi K."/>
            <person name="Yoshizaki F."/>
            <person name="Wada S."/>
            <person name="Zhang C."/>
            <person name="Hyatt P.D."/>
            <person name="Larimer F."/>
            <person name="Detter C."/>
            <person name="Doggett N."/>
            <person name="Glavina T."/>
            <person name="Hawkins T."/>
            <person name="Richardson P."/>
            <person name="Lucas S."/>
            <person name="Kohara Y."/>
            <person name="Levine M."/>
            <person name="Satoh N."/>
            <person name="Rokhsar D.S."/>
        </authorList>
    </citation>
    <scope>NUCLEOTIDE SEQUENCE [LARGE SCALE GENOMIC DNA]</scope>
</reference>
<evidence type="ECO:0000313" key="1">
    <source>
        <dbReference type="Ensembl" id="ENSCINP00000030427.1"/>
    </source>
</evidence>
<keyword evidence="2" id="KW-1185">Reference proteome</keyword>
<organism evidence="1 2">
    <name type="scientific">Ciona intestinalis</name>
    <name type="common">Transparent sea squirt</name>
    <name type="synonym">Ascidia intestinalis</name>
    <dbReference type="NCBI Taxonomy" id="7719"/>
    <lineage>
        <taxon>Eukaryota</taxon>
        <taxon>Metazoa</taxon>
        <taxon>Chordata</taxon>
        <taxon>Tunicata</taxon>
        <taxon>Ascidiacea</taxon>
        <taxon>Phlebobranchia</taxon>
        <taxon>Cionidae</taxon>
        <taxon>Ciona</taxon>
    </lineage>
</organism>
<proteinExistence type="predicted"/>
<evidence type="ECO:0000313" key="2">
    <source>
        <dbReference type="Proteomes" id="UP000008144"/>
    </source>
</evidence>
<reference evidence="1" key="3">
    <citation type="submission" date="2025-09" db="UniProtKB">
        <authorList>
            <consortium name="Ensembl"/>
        </authorList>
    </citation>
    <scope>IDENTIFICATION</scope>
</reference>
<dbReference type="AlphaFoldDB" id="H2XL95"/>